<protein>
    <submittedName>
        <fullName evidence="1">Envelope glycoprotein</fullName>
    </submittedName>
</protein>
<gene>
    <name evidence="1" type="primary">env</name>
</gene>
<keyword evidence="1" id="KW-0946">Virion</keyword>
<proteinExistence type="predicted"/>
<dbReference type="Gene3D" id="1.20.5.490">
    <property type="entry name" value="Single helix bin"/>
    <property type="match status" value="1"/>
</dbReference>
<dbReference type="Gene3D" id="1.10.287.210">
    <property type="match status" value="1"/>
</dbReference>
<feature type="non-terminal residue" evidence="1">
    <location>
        <position position="1"/>
    </location>
</feature>
<keyword evidence="1" id="KW-0261">Viral envelope protein</keyword>
<dbReference type="EMBL" id="AY705732">
    <property type="protein sequence ID" value="AAU13830.1"/>
    <property type="molecule type" value="Genomic_DNA"/>
</dbReference>
<dbReference type="GO" id="GO:0019031">
    <property type="term" value="C:viral envelope"/>
    <property type="evidence" value="ECO:0007669"/>
    <property type="project" value="UniProtKB-KW"/>
</dbReference>
<organism evidence="1">
    <name type="scientific">Human immunodeficiency virus type 1</name>
    <name type="common">HIV-1</name>
    <dbReference type="NCBI Taxonomy" id="11676"/>
    <lineage>
        <taxon>Viruses</taxon>
        <taxon>Riboviria</taxon>
        <taxon>Pararnavirae</taxon>
        <taxon>Artverviricota</taxon>
        <taxon>Revtraviricetes</taxon>
        <taxon>Ortervirales</taxon>
        <taxon>Retroviridae</taxon>
        <taxon>Orthoretrovirinae</taxon>
        <taxon>Lentivirus</taxon>
        <taxon>Lentivirus humimdef1</taxon>
    </lineage>
</organism>
<reference evidence="1" key="1">
    <citation type="journal article" date="2005" name="AIDS Res. Hum. Retroviruses">
        <title>HIV type 1 subtypes in circulation in northern Kenya.</title>
        <authorList>
            <person name="Khamadi S.A."/>
            <person name="Ochieng W."/>
            <person name="Lihana R.W."/>
            <person name="Kinyua J."/>
            <person name="Muriuki J."/>
            <person name="Mwangi J."/>
            <person name="Lwembe R."/>
            <person name="Kiptoo M."/>
            <person name="Osman S."/>
            <person name="Lagat N."/>
            <person name="Pelle R."/>
            <person name="Muigai A."/>
            <person name="Carter J.Y."/>
            <person name="Oishi I."/>
            <person name="Ichimura H."/>
            <person name="Mwaniki D.L."/>
            <person name="Okoth F.A."/>
            <person name="Mpoke S."/>
            <person name="Songok E.M."/>
        </authorList>
    </citation>
    <scope>NUCLEOTIDE SEQUENCE</scope>
    <source>
        <strain evidence="1">TLHC107</strain>
    </source>
</reference>
<organismHost>
    <name type="scientific">Homo sapiens</name>
    <name type="common">Human</name>
    <dbReference type="NCBI Taxonomy" id="9606"/>
</organismHost>
<dbReference type="SUPFAM" id="SSF58069">
    <property type="entry name" value="Virus ectodomain"/>
    <property type="match status" value="1"/>
</dbReference>
<sequence>GFGGIHLSDLEAQQHLLHSQSGALNSSRQESWLWKDTSRINSSSNLGAALENSSAPLLCPGILVGVINPLNEIWNNMTWQPWDKEISNFHTDIYSLIEDRRTSRKRMNRTYWHLDKWQILGNWVSISNWLWISNFHNDRGRLWG</sequence>
<evidence type="ECO:0000313" key="1">
    <source>
        <dbReference type="EMBL" id="AAU13830.1"/>
    </source>
</evidence>
<feature type="non-terminal residue" evidence="1">
    <location>
        <position position="144"/>
    </location>
</feature>
<name>Q64FP6_HV1</name>
<accession>Q64FP6</accession>